<feature type="compositionally biased region" description="Basic and acidic residues" evidence="1">
    <location>
        <begin position="636"/>
        <end position="668"/>
    </location>
</feature>
<dbReference type="GO" id="GO:0005516">
    <property type="term" value="F:calmodulin binding"/>
    <property type="evidence" value="ECO:0007669"/>
    <property type="project" value="TreeGrafter"/>
</dbReference>
<dbReference type="Pfam" id="PF02197">
    <property type="entry name" value="RIIa"/>
    <property type="match status" value="1"/>
</dbReference>
<dbReference type="SMART" id="SM00015">
    <property type="entry name" value="IQ"/>
    <property type="match status" value="1"/>
</dbReference>
<dbReference type="InterPro" id="IPR000048">
    <property type="entry name" value="IQ_motif_EF-hand-BS"/>
</dbReference>
<feature type="region of interest" description="Disordered" evidence="1">
    <location>
        <begin position="156"/>
        <end position="188"/>
    </location>
</feature>
<dbReference type="GeneTree" id="ENSGT00440000039324"/>
<feature type="region of interest" description="Disordered" evidence="1">
    <location>
        <begin position="462"/>
        <end position="608"/>
    </location>
</feature>
<feature type="region of interest" description="Disordered" evidence="1">
    <location>
        <begin position="624"/>
        <end position="795"/>
    </location>
</feature>
<reference evidence="3" key="4">
    <citation type="submission" date="2025-09" db="UniProtKB">
        <authorList>
            <consortium name="Ensembl"/>
        </authorList>
    </citation>
    <scope>IDENTIFICATION</scope>
</reference>
<dbReference type="Bgee" id="ENSELUG00000015511">
    <property type="expression patterns" value="Expressed in brain and 9 other cell types or tissues"/>
</dbReference>
<dbReference type="Pfam" id="PF00612">
    <property type="entry name" value="IQ"/>
    <property type="match status" value="1"/>
</dbReference>
<evidence type="ECO:0000313" key="3">
    <source>
        <dbReference type="Ensembl" id="ENSELUP00000015585.3"/>
    </source>
</evidence>
<accession>A0A3P8YI35</accession>
<feature type="domain" description="RIIa" evidence="2">
    <location>
        <begin position="14"/>
        <end position="52"/>
    </location>
</feature>
<dbReference type="AlphaFoldDB" id="A0A3P8YI35"/>
<dbReference type="InterPro" id="IPR003117">
    <property type="entry name" value="cAMP_dep_PK_reg_su_I/II_a/b"/>
</dbReference>
<protein>
    <recommendedName>
        <fullName evidence="2">RIIa domain-containing protein</fullName>
    </recommendedName>
</protein>
<proteinExistence type="predicted"/>
<feature type="compositionally biased region" description="Acidic residues" evidence="1">
    <location>
        <begin position="712"/>
        <end position="725"/>
    </location>
</feature>
<dbReference type="PANTHER" id="PTHR10699:SF16">
    <property type="entry name" value="SPERM SURFACE PROTEIN SP17"/>
    <property type="match status" value="1"/>
</dbReference>
<organism evidence="3 4">
    <name type="scientific">Esox lucius</name>
    <name type="common">Northern pike</name>
    <dbReference type="NCBI Taxonomy" id="8010"/>
    <lineage>
        <taxon>Eukaryota</taxon>
        <taxon>Metazoa</taxon>
        <taxon>Chordata</taxon>
        <taxon>Craniata</taxon>
        <taxon>Vertebrata</taxon>
        <taxon>Euteleostomi</taxon>
        <taxon>Actinopterygii</taxon>
        <taxon>Neopterygii</taxon>
        <taxon>Teleostei</taxon>
        <taxon>Protacanthopterygii</taxon>
        <taxon>Esociformes</taxon>
        <taxon>Esocidae</taxon>
        <taxon>Esox</taxon>
    </lineage>
</organism>
<gene>
    <name evidence="3" type="primary">MIA3</name>
</gene>
<evidence type="ECO:0000313" key="4">
    <source>
        <dbReference type="Proteomes" id="UP000265140"/>
    </source>
</evidence>
<dbReference type="SMART" id="SM00394">
    <property type="entry name" value="RIIa"/>
    <property type="match status" value="1"/>
</dbReference>
<feature type="region of interest" description="Disordered" evidence="1">
    <location>
        <begin position="81"/>
        <end position="124"/>
    </location>
</feature>
<dbReference type="CDD" id="cd12100">
    <property type="entry name" value="DD_CABYR_SP17"/>
    <property type="match status" value="1"/>
</dbReference>
<dbReference type="PROSITE" id="PS50096">
    <property type="entry name" value="IQ"/>
    <property type="match status" value="1"/>
</dbReference>
<feature type="compositionally biased region" description="Acidic residues" evidence="1">
    <location>
        <begin position="540"/>
        <end position="551"/>
    </location>
</feature>
<feature type="region of interest" description="Disordered" evidence="1">
    <location>
        <begin position="411"/>
        <end position="433"/>
    </location>
</feature>
<dbReference type="PANTHER" id="PTHR10699">
    <property type="entry name" value="NEUROMODULIN"/>
    <property type="match status" value="1"/>
</dbReference>
<sequence length="795" mass="88717">MSVPFSNTHLRVPRGFGNILEGLAREVLRDQPKDIPTFAAQYFTARLKERNESGLDPAEWCARLEDRFYNSHAFKDSRNQVNTRSANDAHLNISEKNTNLTKSQMENETDYTRSDGVPTPTTSKLDVFDDLQETESHAIDEMDNITDEYVIATQFDHSSEMSSGRQSDMDADSEEHSEKEDIMEETADVSSRVNMTGGEINERADKEVCQSEFEPSQEILHSGLSSLDVCAQELRQTEVKEETSCYEISSGDKEILEISNKVSHSCGLELNEGVSYAGLSNLDVCAEELRETEESQRQTTLNSLSGNFKDKDLADAQENSIPLMTESDHLILLEASHNSVGVPEEEGIEKLIVATKYTGETHDIAPCNDDGSRMLSDNKDEINTKPVLETLEVKTDEQQPGEDGFVKLSSTEAEKNDVLSGDAEEETGLVGHDNQNLIALNTDIEEEEETVTAEAEAQIKAMEQEAAEIQKEQYEQDYSNYSSDEDEGKCSKLKISTSQQSSELVQKKEDETDHENKDPNEEEIDNQHYSSELEKKQEMDNDEAPISDDDAEHGGRYISNTFDTSEKRGETNDLSEMFDDEDDDEDKEGTYVVRNSPQSIPETKEKDYDSFLELNKPVLPELADQEMEIRPGNGEVTKKGTEDIAETQKDTDVVEPKEDWETERKVLEDAVTPSHETDPADDTPGHMPEGELKDTMDPESKTGDEENCSQPQEEEDIMDIPLDDPEANKAAAKIQAGFRGHMTRKKIKPADKPEGEQEEEEEVSSSGEALNGNPGDPASGGSEGIERDDTSVPEQ</sequence>
<dbReference type="CDD" id="cd23767">
    <property type="entry name" value="IQCD"/>
    <property type="match status" value="1"/>
</dbReference>
<dbReference type="InterPro" id="IPR047579">
    <property type="entry name" value="DD_CABYR_SP17"/>
</dbReference>
<feature type="compositionally biased region" description="Polar residues" evidence="1">
    <location>
        <begin position="494"/>
        <end position="504"/>
    </location>
</feature>
<keyword evidence="4" id="KW-1185">Reference proteome</keyword>
<dbReference type="Ensembl" id="ENSELUT00000024698.3">
    <property type="protein sequence ID" value="ENSELUP00000015585.3"/>
    <property type="gene ID" value="ENSELUG00000015511.3"/>
</dbReference>
<reference evidence="3" key="2">
    <citation type="submission" date="2020-02" db="EMBL/GenBank/DDBJ databases">
        <title>Esox lucius (northern pike) genome, fEsoLuc1, primary haplotype.</title>
        <authorList>
            <person name="Myers G."/>
            <person name="Karagic N."/>
            <person name="Meyer A."/>
            <person name="Pippel M."/>
            <person name="Reichard M."/>
            <person name="Winkler S."/>
            <person name="Tracey A."/>
            <person name="Sims Y."/>
            <person name="Howe K."/>
            <person name="Rhie A."/>
            <person name="Formenti G."/>
            <person name="Durbin R."/>
            <person name="Fedrigo O."/>
            <person name="Jarvis E.D."/>
        </authorList>
    </citation>
    <scope>NUCLEOTIDE SEQUENCE [LARGE SCALE GENOMIC DNA]</scope>
</reference>
<reference evidence="3" key="3">
    <citation type="submission" date="2025-08" db="UniProtKB">
        <authorList>
            <consortium name="Ensembl"/>
        </authorList>
    </citation>
    <scope>IDENTIFICATION</scope>
</reference>
<reference evidence="4" key="1">
    <citation type="journal article" date="2014" name="PLoS ONE">
        <title>The genome and linkage map of the northern pike (Esox lucius): conserved synteny revealed between the salmonid sister group and the Neoteleostei.</title>
        <authorList>
            <person name="Rondeau E.B."/>
            <person name="Minkley D.R."/>
            <person name="Leong J.S."/>
            <person name="Messmer A.M."/>
            <person name="Jantzen J.R."/>
            <person name="von Schalburg K.R."/>
            <person name="Lemon C."/>
            <person name="Bird N.H."/>
            <person name="Koop B.F."/>
        </authorList>
    </citation>
    <scope>NUCLEOTIDE SEQUENCE</scope>
</reference>
<name>A0A3P8YI35_ESOLU</name>
<evidence type="ECO:0000256" key="1">
    <source>
        <dbReference type="SAM" id="MobiDB-lite"/>
    </source>
</evidence>
<dbReference type="InParanoid" id="A0A3P8YI35"/>
<feature type="compositionally biased region" description="Acidic residues" evidence="1">
    <location>
        <begin position="576"/>
        <end position="587"/>
    </location>
</feature>
<feature type="compositionally biased region" description="Basic and acidic residues" evidence="1">
    <location>
        <begin position="688"/>
        <end position="704"/>
    </location>
</feature>
<dbReference type="OMA" id="NNHAFKN"/>
<evidence type="ECO:0000259" key="2">
    <source>
        <dbReference type="SMART" id="SM00394"/>
    </source>
</evidence>
<feature type="compositionally biased region" description="Basic and acidic residues" evidence="1">
    <location>
        <begin position="784"/>
        <end position="795"/>
    </location>
</feature>
<dbReference type="Proteomes" id="UP000265140">
    <property type="component" value="Chromosome 1"/>
</dbReference>
<dbReference type="SUPFAM" id="SSF47391">
    <property type="entry name" value="Dimerization-anchoring domain of cAMP-dependent PK regulatory subunit"/>
    <property type="match status" value="1"/>
</dbReference>
<feature type="compositionally biased region" description="Basic and acidic residues" evidence="1">
    <location>
        <begin position="505"/>
        <end position="519"/>
    </location>
</feature>
<feature type="compositionally biased region" description="Polar residues" evidence="1">
    <location>
        <begin position="94"/>
        <end position="106"/>
    </location>
</feature>
<dbReference type="Gene3D" id="1.20.890.10">
    <property type="entry name" value="cAMP-dependent protein kinase regulatory subunit, dimerization-anchoring domain"/>
    <property type="match status" value="1"/>
</dbReference>